<protein>
    <submittedName>
        <fullName evidence="1">Uncharacterized protein</fullName>
    </submittedName>
</protein>
<keyword evidence="2" id="KW-1185">Reference proteome</keyword>
<accession>A0ABU6ZUK9</accession>
<sequence length="101" mass="11992">MPRRQRGTLVRNRGYCPSPRWERYPTLLWILLDPIHLSDYREFVRICEHHLHSSTRVRPKGRPKKRLVSTLEKQIASASNKKKRKALVEVNVGDENSRTFE</sequence>
<evidence type="ECO:0000313" key="2">
    <source>
        <dbReference type="Proteomes" id="UP001341840"/>
    </source>
</evidence>
<proteinExistence type="predicted"/>
<evidence type="ECO:0000313" key="1">
    <source>
        <dbReference type="EMBL" id="MED6225461.1"/>
    </source>
</evidence>
<comment type="caution">
    <text evidence="1">The sequence shown here is derived from an EMBL/GenBank/DDBJ whole genome shotgun (WGS) entry which is preliminary data.</text>
</comment>
<reference evidence="1 2" key="1">
    <citation type="journal article" date="2023" name="Plants (Basel)">
        <title>Bridging the Gap: Combining Genomics and Transcriptomics Approaches to Understand Stylosanthes scabra, an Orphan Legume from the Brazilian Caatinga.</title>
        <authorList>
            <person name="Ferreira-Neto J.R.C."/>
            <person name="da Silva M.D."/>
            <person name="Binneck E."/>
            <person name="de Melo N.F."/>
            <person name="da Silva R.H."/>
            <person name="de Melo A.L.T.M."/>
            <person name="Pandolfi V."/>
            <person name="Bustamante F.O."/>
            <person name="Brasileiro-Vidal A.C."/>
            <person name="Benko-Iseppon A.M."/>
        </authorList>
    </citation>
    <scope>NUCLEOTIDE SEQUENCE [LARGE SCALE GENOMIC DNA]</scope>
    <source>
        <tissue evidence="1">Leaves</tissue>
    </source>
</reference>
<organism evidence="1 2">
    <name type="scientific">Stylosanthes scabra</name>
    <dbReference type="NCBI Taxonomy" id="79078"/>
    <lineage>
        <taxon>Eukaryota</taxon>
        <taxon>Viridiplantae</taxon>
        <taxon>Streptophyta</taxon>
        <taxon>Embryophyta</taxon>
        <taxon>Tracheophyta</taxon>
        <taxon>Spermatophyta</taxon>
        <taxon>Magnoliopsida</taxon>
        <taxon>eudicotyledons</taxon>
        <taxon>Gunneridae</taxon>
        <taxon>Pentapetalae</taxon>
        <taxon>rosids</taxon>
        <taxon>fabids</taxon>
        <taxon>Fabales</taxon>
        <taxon>Fabaceae</taxon>
        <taxon>Papilionoideae</taxon>
        <taxon>50 kb inversion clade</taxon>
        <taxon>dalbergioids sensu lato</taxon>
        <taxon>Dalbergieae</taxon>
        <taxon>Pterocarpus clade</taxon>
        <taxon>Stylosanthes</taxon>
    </lineage>
</organism>
<gene>
    <name evidence="1" type="ORF">PIB30_093936</name>
</gene>
<dbReference type="EMBL" id="JASCZI010273898">
    <property type="protein sequence ID" value="MED6225461.1"/>
    <property type="molecule type" value="Genomic_DNA"/>
</dbReference>
<name>A0ABU6ZUK9_9FABA</name>
<dbReference type="Proteomes" id="UP001341840">
    <property type="component" value="Unassembled WGS sequence"/>
</dbReference>